<evidence type="ECO:0000313" key="4">
    <source>
        <dbReference type="Proteomes" id="UP001360560"/>
    </source>
</evidence>
<dbReference type="Proteomes" id="UP001360560">
    <property type="component" value="Unassembled WGS sequence"/>
</dbReference>
<dbReference type="PANTHER" id="PTHR28041">
    <property type="entry name" value="54S RIBOSOMAL PROTEIN L25, MITOCHONDRIAL"/>
    <property type="match status" value="1"/>
</dbReference>
<name>A0AAV5QS43_9ASCO</name>
<dbReference type="Pfam" id="PF18126">
    <property type="entry name" value="Mitoc_mL59"/>
    <property type="match status" value="1"/>
</dbReference>
<dbReference type="AlphaFoldDB" id="A0AAV5QS43"/>
<dbReference type="RefSeq" id="XP_064854639.1">
    <property type="nucleotide sequence ID" value="XM_064998567.1"/>
</dbReference>
<accession>A0AAV5QS43</accession>
<dbReference type="GO" id="GO:0005762">
    <property type="term" value="C:mitochondrial large ribosomal subunit"/>
    <property type="evidence" value="ECO:0007669"/>
    <property type="project" value="InterPro"/>
</dbReference>
<proteinExistence type="predicted"/>
<evidence type="ECO:0000313" key="3">
    <source>
        <dbReference type="EMBL" id="GMM37643.1"/>
    </source>
</evidence>
<feature type="compositionally biased region" description="Basic and acidic residues" evidence="1">
    <location>
        <begin position="159"/>
        <end position="168"/>
    </location>
</feature>
<sequence length="168" mass="19620">MKVTSVLRQSASASNAEYFEQLPQILKNFFTKHSPATATTYSQKPTFTNDPTANPFLPNKHPVTLKYHSPQYSLRRQSVLYKTAKMYGIEDLLPSLNNKKFFEDKYTTKSFMKGVLRPKGHKHELSKESRQEAIKKAMETMETTIAKVKGSKYKKKMEKKREEEKKWY</sequence>
<dbReference type="EMBL" id="BTFZ01000012">
    <property type="protein sequence ID" value="GMM37643.1"/>
    <property type="molecule type" value="Genomic_DNA"/>
</dbReference>
<dbReference type="InterPro" id="IPR037507">
    <property type="entry name" value="Ribosomal_mL59"/>
</dbReference>
<feature type="compositionally biased region" description="Basic residues" evidence="1">
    <location>
        <begin position="149"/>
        <end position="158"/>
    </location>
</feature>
<gene>
    <name evidence="3" type="ORF">DASC09_049680</name>
</gene>
<keyword evidence="4" id="KW-1185">Reference proteome</keyword>
<feature type="region of interest" description="Disordered" evidence="1">
    <location>
        <begin position="149"/>
        <end position="168"/>
    </location>
</feature>
<evidence type="ECO:0000256" key="1">
    <source>
        <dbReference type="SAM" id="MobiDB-lite"/>
    </source>
</evidence>
<protein>
    <submittedName>
        <fullName evidence="3">Mitochondrial 54S ribosomal protein YmL25</fullName>
    </submittedName>
</protein>
<dbReference type="InterPro" id="IPR040922">
    <property type="entry name" value="Ribosomal_mL59_dom"/>
</dbReference>
<dbReference type="PANTHER" id="PTHR28041:SF1">
    <property type="entry name" value="LARGE RIBOSOMAL SUBUNIT PROTEIN ML59"/>
    <property type="match status" value="1"/>
</dbReference>
<reference evidence="3 4" key="1">
    <citation type="journal article" date="2023" name="Elife">
        <title>Identification of key yeast species and microbe-microbe interactions impacting larval growth of Drosophila in the wild.</title>
        <authorList>
            <person name="Mure A."/>
            <person name="Sugiura Y."/>
            <person name="Maeda R."/>
            <person name="Honda K."/>
            <person name="Sakurai N."/>
            <person name="Takahashi Y."/>
            <person name="Watada M."/>
            <person name="Katoh T."/>
            <person name="Gotoh A."/>
            <person name="Gotoh Y."/>
            <person name="Taniguchi I."/>
            <person name="Nakamura K."/>
            <person name="Hayashi T."/>
            <person name="Katayama T."/>
            <person name="Uemura T."/>
            <person name="Hattori Y."/>
        </authorList>
    </citation>
    <scope>NUCLEOTIDE SEQUENCE [LARGE SCALE GENOMIC DNA]</scope>
    <source>
        <strain evidence="3 4">SC-9</strain>
    </source>
</reference>
<organism evidence="3 4">
    <name type="scientific">Saccharomycopsis crataegensis</name>
    <dbReference type="NCBI Taxonomy" id="43959"/>
    <lineage>
        <taxon>Eukaryota</taxon>
        <taxon>Fungi</taxon>
        <taxon>Dikarya</taxon>
        <taxon>Ascomycota</taxon>
        <taxon>Saccharomycotina</taxon>
        <taxon>Saccharomycetes</taxon>
        <taxon>Saccharomycopsidaceae</taxon>
        <taxon>Saccharomycopsis</taxon>
    </lineage>
</organism>
<keyword evidence="3" id="KW-0689">Ribosomal protein</keyword>
<evidence type="ECO:0000259" key="2">
    <source>
        <dbReference type="Pfam" id="PF18126"/>
    </source>
</evidence>
<feature type="domain" description="Large ribosomal subunit protein mL59" evidence="2">
    <location>
        <begin position="25"/>
        <end position="149"/>
    </location>
</feature>
<comment type="caution">
    <text evidence="3">The sequence shown here is derived from an EMBL/GenBank/DDBJ whole genome shotgun (WGS) entry which is preliminary data.</text>
</comment>
<keyword evidence="3" id="KW-0687">Ribonucleoprotein</keyword>
<dbReference type="GeneID" id="90075618"/>
<dbReference type="GO" id="GO:0003735">
    <property type="term" value="F:structural constituent of ribosome"/>
    <property type="evidence" value="ECO:0007669"/>
    <property type="project" value="InterPro"/>
</dbReference>